<dbReference type="RefSeq" id="WP_344761215.1">
    <property type="nucleotide sequence ID" value="NZ_BAAAZE010000001.1"/>
</dbReference>
<evidence type="ECO:0000313" key="3">
    <source>
        <dbReference type="Proteomes" id="UP001501353"/>
    </source>
</evidence>
<name>A0ABP7SGY9_9BURK</name>
<comment type="caution">
    <text evidence="2">The sequence shown here is derived from an EMBL/GenBank/DDBJ whole genome shotgun (WGS) entry which is preliminary data.</text>
</comment>
<reference evidence="3" key="1">
    <citation type="journal article" date="2019" name="Int. J. Syst. Evol. Microbiol.">
        <title>The Global Catalogue of Microorganisms (GCM) 10K type strain sequencing project: providing services to taxonomists for standard genome sequencing and annotation.</title>
        <authorList>
            <consortium name="The Broad Institute Genomics Platform"/>
            <consortium name="The Broad Institute Genome Sequencing Center for Infectious Disease"/>
            <person name="Wu L."/>
            <person name="Ma J."/>
        </authorList>
    </citation>
    <scope>NUCLEOTIDE SEQUENCE [LARGE SCALE GENOMIC DNA]</scope>
    <source>
        <strain evidence="3">JCM 16673</strain>
    </source>
</reference>
<dbReference type="EMBL" id="BAAAZE010000001">
    <property type="protein sequence ID" value="GAA4011630.1"/>
    <property type="molecule type" value="Genomic_DNA"/>
</dbReference>
<feature type="domain" description="PilZ" evidence="1">
    <location>
        <begin position="18"/>
        <end position="110"/>
    </location>
</feature>
<dbReference type="Proteomes" id="UP001501353">
    <property type="component" value="Unassembled WGS sequence"/>
</dbReference>
<proteinExistence type="predicted"/>
<dbReference type="Gene3D" id="2.40.10.220">
    <property type="entry name" value="predicted glycosyltransferase like domains"/>
    <property type="match status" value="1"/>
</dbReference>
<sequence length="124" mass="13130">MAELPASGSASVARPSVLSLAIKEKSALYAAYMPFLKNAGIFVPTSKAYRMGDEIYLILSLMDDANKYPIAGKVAWITPAGANNNKAQGIGVHLPDDESGQRVRARIEELLGAALGSSRATHTL</sequence>
<keyword evidence="3" id="KW-1185">Reference proteome</keyword>
<evidence type="ECO:0000259" key="1">
    <source>
        <dbReference type="Pfam" id="PF07238"/>
    </source>
</evidence>
<dbReference type="Pfam" id="PF07238">
    <property type="entry name" value="PilZ"/>
    <property type="match status" value="1"/>
</dbReference>
<gene>
    <name evidence="2" type="ORF">GCM10022212_00990</name>
</gene>
<accession>A0ABP7SGY9</accession>
<protein>
    <submittedName>
        <fullName evidence="2">PilZ domain-containing protein</fullName>
    </submittedName>
</protein>
<dbReference type="InterPro" id="IPR009875">
    <property type="entry name" value="PilZ_domain"/>
</dbReference>
<evidence type="ECO:0000313" key="2">
    <source>
        <dbReference type="EMBL" id="GAA4011630.1"/>
    </source>
</evidence>
<organism evidence="2 3">
    <name type="scientific">Actimicrobium antarcticum</name>
    <dbReference type="NCBI Taxonomy" id="1051899"/>
    <lineage>
        <taxon>Bacteria</taxon>
        <taxon>Pseudomonadati</taxon>
        <taxon>Pseudomonadota</taxon>
        <taxon>Betaproteobacteria</taxon>
        <taxon>Burkholderiales</taxon>
        <taxon>Oxalobacteraceae</taxon>
        <taxon>Actimicrobium</taxon>
    </lineage>
</organism>